<gene>
    <name evidence="2" type="ORF">VDA_000168</name>
</gene>
<keyword evidence="1" id="KW-0812">Transmembrane</keyword>
<keyword evidence="1" id="KW-0472">Membrane</keyword>
<reference evidence="2 3" key="1">
    <citation type="submission" date="2009-11" db="EMBL/GenBank/DDBJ databases">
        <authorList>
            <consortium name="Los Alamos National Laboratory (LANL)"/>
            <consortium name="National Microbial Pathogen Data Resource (NMPDR)"/>
            <person name="Munk A.C."/>
            <person name="Tapia R."/>
            <person name="Green L."/>
            <person name="Rogers Y."/>
            <person name="Detter J.C."/>
            <person name="Bruce D."/>
            <person name="Brettin T.S."/>
            <person name="Colwell R."/>
            <person name="Huq A."/>
            <person name="Grim C.J."/>
            <person name="Hasan N.A."/>
            <person name="Vonstein V."/>
            <person name="Bartels D."/>
        </authorList>
    </citation>
    <scope>NUCLEOTIDE SEQUENCE [LARGE SCALE GENOMIC DNA]</scope>
    <source>
        <strain evidence="2 3">CIP 102761</strain>
    </source>
</reference>
<dbReference type="EMBL" id="ADBS01000003">
    <property type="protein sequence ID" value="EEZ39152.1"/>
    <property type="molecule type" value="Genomic_DNA"/>
</dbReference>
<dbReference type="Proteomes" id="UP000003579">
    <property type="component" value="Unassembled WGS sequence"/>
</dbReference>
<proteinExistence type="predicted"/>
<evidence type="ECO:0000256" key="1">
    <source>
        <dbReference type="SAM" id="Phobius"/>
    </source>
</evidence>
<evidence type="ECO:0000313" key="3">
    <source>
        <dbReference type="Proteomes" id="UP000003579"/>
    </source>
</evidence>
<dbReference type="AlphaFoldDB" id="D0Z4T5"/>
<sequence length="43" mass="4322">MTVTGLAVSAVTGFITKNWFAAIGGFFAGMIFLNVAAGVIGLS</sequence>
<accession>D0Z4T5</accession>
<feature type="transmembrane region" description="Helical" evidence="1">
    <location>
        <begin position="20"/>
        <end position="42"/>
    </location>
</feature>
<keyword evidence="1" id="KW-1133">Transmembrane helix</keyword>
<organism evidence="2 3">
    <name type="scientific">Photobacterium damselae subsp. damselae CIP 102761</name>
    <dbReference type="NCBI Taxonomy" id="675817"/>
    <lineage>
        <taxon>Bacteria</taxon>
        <taxon>Pseudomonadati</taxon>
        <taxon>Pseudomonadota</taxon>
        <taxon>Gammaproteobacteria</taxon>
        <taxon>Vibrionales</taxon>
        <taxon>Vibrionaceae</taxon>
        <taxon>Photobacterium</taxon>
    </lineage>
</organism>
<protein>
    <recommendedName>
        <fullName evidence="4">Pilin</fullName>
    </recommendedName>
</protein>
<name>D0Z4T5_PHODD</name>
<evidence type="ECO:0008006" key="4">
    <source>
        <dbReference type="Google" id="ProtNLM"/>
    </source>
</evidence>
<evidence type="ECO:0000313" key="2">
    <source>
        <dbReference type="EMBL" id="EEZ39152.1"/>
    </source>
</evidence>
<keyword evidence="3" id="KW-1185">Reference proteome</keyword>